<proteinExistence type="predicted"/>
<dbReference type="RefSeq" id="WP_135625569.1">
    <property type="nucleotide sequence ID" value="NZ_RQGD01000060.1"/>
</dbReference>
<dbReference type="AlphaFoldDB" id="A0A4R9JT72"/>
<organism evidence="1 2">
    <name type="scientific">Leptospira ognonensis</name>
    <dbReference type="NCBI Taxonomy" id="2484945"/>
    <lineage>
        <taxon>Bacteria</taxon>
        <taxon>Pseudomonadati</taxon>
        <taxon>Spirochaetota</taxon>
        <taxon>Spirochaetia</taxon>
        <taxon>Leptospirales</taxon>
        <taxon>Leptospiraceae</taxon>
        <taxon>Leptospira</taxon>
    </lineage>
</organism>
<protein>
    <submittedName>
        <fullName evidence="1">Uncharacterized protein</fullName>
    </submittedName>
</protein>
<name>A0A4R9JT72_9LEPT</name>
<accession>A0A4R9JT72</accession>
<sequence length="60" mass="7050">METENQNKDYYLDFENSVFIVDSISSALIISILSRGKAINCIFEIKQIDWRKANFVLLYE</sequence>
<dbReference type="EMBL" id="RQGD01000060">
    <property type="protein sequence ID" value="TGL55290.1"/>
    <property type="molecule type" value="Genomic_DNA"/>
</dbReference>
<gene>
    <name evidence="1" type="ORF">EHQ58_18560</name>
</gene>
<dbReference type="Proteomes" id="UP000297693">
    <property type="component" value="Unassembled WGS sequence"/>
</dbReference>
<reference evidence="1" key="1">
    <citation type="journal article" date="2019" name="PLoS Negl. Trop. Dis.">
        <title>Revisiting the worldwide diversity of Leptospira species in the environment.</title>
        <authorList>
            <person name="Vincent A.T."/>
            <person name="Schiettekatte O."/>
            <person name="Bourhy P."/>
            <person name="Veyrier F.J."/>
            <person name="Picardeau M."/>
        </authorList>
    </citation>
    <scope>NUCLEOTIDE SEQUENCE [LARGE SCALE GENOMIC DNA]</scope>
    <source>
        <strain evidence="1">201702476</strain>
    </source>
</reference>
<comment type="caution">
    <text evidence="1">The sequence shown here is derived from an EMBL/GenBank/DDBJ whole genome shotgun (WGS) entry which is preliminary data.</text>
</comment>
<evidence type="ECO:0000313" key="2">
    <source>
        <dbReference type="Proteomes" id="UP000297693"/>
    </source>
</evidence>
<evidence type="ECO:0000313" key="1">
    <source>
        <dbReference type="EMBL" id="TGL55290.1"/>
    </source>
</evidence>
<feature type="non-terminal residue" evidence="1">
    <location>
        <position position="60"/>
    </location>
</feature>
<keyword evidence="2" id="KW-1185">Reference proteome</keyword>